<sequence length="176" mass="20406">MSPFRLGTLGSRLPSSMARRKKTDDETAHRVRNLIALDAALIMRRLEARRDEMFVLFSRLRSREPMLTTLATRFTSATFHDLVHLPEREQAVVHGFHERLDEMRWYFTYTEDMPSTVQQTFGVLYRRLEEAYRQLVVALGPPVSSQGTVVVEAEPVRREAPAPDTLTARPRLPRRE</sequence>
<evidence type="ECO:0000313" key="3">
    <source>
        <dbReference type="Proteomes" id="UP000032702"/>
    </source>
</evidence>
<evidence type="ECO:0000313" key="2">
    <source>
        <dbReference type="EMBL" id="EAU68957.1"/>
    </source>
</evidence>
<dbReference type="AlphaFoldDB" id="Q09B41"/>
<accession>Q09B41</accession>
<name>Q09B41_STIAD</name>
<proteinExistence type="predicted"/>
<dbReference type="EMBL" id="AAMD01000010">
    <property type="protein sequence ID" value="EAU68957.1"/>
    <property type="molecule type" value="Genomic_DNA"/>
</dbReference>
<organism evidence="2 3">
    <name type="scientific">Stigmatella aurantiaca (strain DW4/3-1)</name>
    <dbReference type="NCBI Taxonomy" id="378806"/>
    <lineage>
        <taxon>Bacteria</taxon>
        <taxon>Pseudomonadati</taxon>
        <taxon>Myxococcota</taxon>
        <taxon>Myxococcia</taxon>
        <taxon>Myxococcales</taxon>
        <taxon>Cystobacterineae</taxon>
        <taxon>Archangiaceae</taxon>
        <taxon>Stigmatella</taxon>
    </lineage>
</organism>
<feature type="region of interest" description="Disordered" evidence="1">
    <location>
        <begin position="154"/>
        <end position="176"/>
    </location>
</feature>
<feature type="region of interest" description="Disordered" evidence="1">
    <location>
        <begin position="1"/>
        <end position="24"/>
    </location>
</feature>
<evidence type="ECO:0000256" key="1">
    <source>
        <dbReference type="SAM" id="MobiDB-lite"/>
    </source>
</evidence>
<gene>
    <name evidence="2" type="ORF">STIAU_0337</name>
</gene>
<reference evidence="2 3" key="1">
    <citation type="submission" date="2006-04" db="EMBL/GenBank/DDBJ databases">
        <authorList>
            <person name="Nierman W.C."/>
        </authorList>
    </citation>
    <scope>NUCLEOTIDE SEQUENCE [LARGE SCALE GENOMIC DNA]</scope>
    <source>
        <strain evidence="2 3">DW4/3-1</strain>
    </source>
</reference>
<dbReference type="Proteomes" id="UP000032702">
    <property type="component" value="Unassembled WGS sequence"/>
</dbReference>
<comment type="caution">
    <text evidence="2">The sequence shown here is derived from an EMBL/GenBank/DDBJ whole genome shotgun (WGS) entry which is preliminary data.</text>
</comment>
<protein>
    <submittedName>
        <fullName evidence="2">Uncharacterized protein</fullName>
    </submittedName>
</protein>
<dbReference type="PATRIC" id="fig|378806.16.peg.8364"/>